<dbReference type="PANTHER" id="PTHR30097:SF4">
    <property type="entry name" value="SLR6042 PROTEIN"/>
    <property type="match status" value="1"/>
</dbReference>
<dbReference type="Proteomes" id="UP000305517">
    <property type="component" value="Unassembled WGS sequence"/>
</dbReference>
<dbReference type="InterPro" id="IPR006143">
    <property type="entry name" value="RND_pump_MFP"/>
</dbReference>
<accession>A0A5R8WQN3</accession>
<dbReference type="Gene3D" id="1.10.287.470">
    <property type="entry name" value="Helix hairpin bin"/>
    <property type="match status" value="1"/>
</dbReference>
<dbReference type="AlphaFoldDB" id="A0A5R8WQN3"/>
<feature type="domain" description="CusB-like beta-barrel" evidence="4">
    <location>
        <begin position="289"/>
        <end position="364"/>
    </location>
</feature>
<dbReference type="InterPro" id="IPR058792">
    <property type="entry name" value="Beta-barrel_RND_2"/>
</dbReference>
<sequence length="447" mass="47295">MADASGRAAGGAAEASRAAGGAAEGPGSGRKHGLAASDPAFYCSYGHFARFLLLLTSASMISSFKYVLPLALPLLLGACHSQPAEAPAAAEPTAAAPDEVRLSPDELRVAGVRTGRVSYQATAGALRVNGSLEAPPQSLVVLSAPLGGYIERLPLLPGAHVSRGEAVAVVRNPEFIQVQQDYRQVLSQLDYARAELDRQRELVREEVAPAKNLQRAQAEYRSLQAQRDALAARLRLAGLPVQASGPMRSTAELRAPISGFVRHVRATTGQTVTSTDPVAELVDPTHLHVELTVFEKDAPRLQVGQRIRFTLASDSAGKEHLGRITLVSRSVDPEARTVSVHAHPDEEDNPALLPGMFVRATVETAASAAQAAAPTLPEAAVVDYEGKSYIFEQLAAGRYRLVEVRRAGAVENGAVPLVLPARIKAETLVATTGAYSLLGKLKNTLDE</sequence>
<keyword evidence="6" id="KW-1185">Reference proteome</keyword>
<dbReference type="Gene3D" id="2.40.30.170">
    <property type="match status" value="1"/>
</dbReference>
<evidence type="ECO:0000313" key="5">
    <source>
        <dbReference type="EMBL" id="TLM93039.1"/>
    </source>
</evidence>
<proteinExistence type="inferred from homology"/>
<organism evidence="5 6">
    <name type="scientific">Hymenobacter jeollabukensis</name>
    <dbReference type="NCBI Taxonomy" id="2025313"/>
    <lineage>
        <taxon>Bacteria</taxon>
        <taxon>Pseudomonadati</taxon>
        <taxon>Bacteroidota</taxon>
        <taxon>Cytophagia</taxon>
        <taxon>Cytophagales</taxon>
        <taxon>Hymenobacteraceae</taxon>
        <taxon>Hymenobacter</taxon>
    </lineage>
</organism>
<dbReference type="GO" id="GO:0022857">
    <property type="term" value="F:transmembrane transporter activity"/>
    <property type="evidence" value="ECO:0007669"/>
    <property type="project" value="InterPro"/>
</dbReference>
<evidence type="ECO:0000259" key="4">
    <source>
        <dbReference type="Pfam" id="PF25954"/>
    </source>
</evidence>
<evidence type="ECO:0000256" key="1">
    <source>
        <dbReference type="ARBA" id="ARBA00009477"/>
    </source>
</evidence>
<evidence type="ECO:0000256" key="2">
    <source>
        <dbReference type="ARBA" id="ARBA00022448"/>
    </source>
</evidence>
<dbReference type="GO" id="GO:0016020">
    <property type="term" value="C:membrane"/>
    <property type="evidence" value="ECO:0007669"/>
    <property type="project" value="InterPro"/>
</dbReference>
<dbReference type="InterPro" id="IPR051909">
    <property type="entry name" value="MFP_Cation_Efflux"/>
</dbReference>
<reference evidence="5 6" key="1">
    <citation type="submission" date="2019-05" db="EMBL/GenBank/DDBJ databases">
        <title>Hymenobacter edaphi sp. nov., isolated from abandoned arsenic-contaminated farmland soil.</title>
        <authorList>
            <person name="Nie L."/>
        </authorList>
    </citation>
    <scope>NUCLEOTIDE SEQUENCE [LARGE SCALE GENOMIC DNA]</scope>
    <source>
        <strain evidence="5 6">1-3-3-8</strain>
    </source>
</reference>
<keyword evidence="2" id="KW-0813">Transport</keyword>
<feature type="compositionally biased region" description="Low complexity" evidence="3">
    <location>
        <begin position="1"/>
        <end position="21"/>
    </location>
</feature>
<dbReference type="GO" id="GO:0060003">
    <property type="term" value="P:copper ion export"/>
    <property type="evidence" value="ECO:0007669"/>
    <property type="project" value="TreeGrafter"/>
</dbReference>
<dbReference type="PANTHER" id="PTHR30097">
    <property type="entry name" value="CATION EFFLUX SYSTEM PROTEIN CUSB"/>
    <property type="match status" value="1"/>
</dbReference>
<comment type="similarity">
    <text evidence="1">Belongs to the membrane fusion protein (MFP) (TC 8.A.1) family.</text>
</comment>
<gene>
    <name evidence="5" type="ORF">FDY95_10400</name>
</gene>
<dbReference type="GO" id="GO:0030313">
    <property type="term" value="C:cell envelope"/>
    <property type="evidence" value="ECO:0007669"/>
    <property type="project" value="TreeGrafter"/>
</dbReference>
<name>A0A5R8WQN3_9BACT</name>
<evidence type="ECO:0000256" key="3">
    <source>
        <dbReference type="SAM" id="MobiDB-lite"/>
    </source>
</evidence>
<dbReference type="Pfam" id="PF25954">
    <property type="entry name" value="Beta-barrel_RND_2"/>
    <property type="match status" value="1"/>
</dbReference>
<dbReference type="NCBIfam" id="TIGR01730">
    <property type="entry name" value="RND_mfp"/>
    <property type="match status" value="1"/>
</dbReference>
<evidence type="ECO:0000313" key="6">
    <source>
        <dbReference type="Proteomes" id="UP000305517"/>
    </source>
</evidence>
<protein>
    <submittedName>
        <fullName evidence="5">Efflux RND transporter periplasmic adaptor subunit</fullName>
    </submittedName>
</protein>
<dbReference type="SUPFAM" id="SSF111369">
    <property type="entry name" value="HlyD-like secretion proteins"/>
    <property type="match status" value="1"/>
</dbReference>
<feature type="region of interest" description="Disordered" evidence="3">
    <location>
        <begin position="1"/>
        <end position="30"/>
    </location>
</feature>
<comment type="caution">
    <text evidence="5">The sequence shown here is derived from an EMBL/GenBank/DDBJ whole genome shotgun (WGS) entry which is preliminary data.</text>
</comment>
<dbReference type="OrthoDB" id="9814657at2"/>
<dbReference type="EMBL" id="VAJM01000004">
    <property type="protein sequence ID" value="TLM93039.1"/>
    <property type="molecule type" value="Genomic_DNA"/>
</dbReference>
<dbReference type="GO" id="GO:0015679">
    <property type="term" value="P:plasma membrane copper ion transport"/>
    <property type="evidence" value="ECO:0007669"/>
    <property type="project" value="TreeGrafter"/>
</dbReference>